<keyword evidence="1" id="KW-0808">Transferase</keyword>
<gene>
    <name evidence="1" type="ORF">FJU11_03000</name>
</gene>
<reference evidence="1 2" key="1">
    <citation type="submission" date="2019-06" db="EMBL/GenBank/DDBJ databases">
        <authorList>
            <person name="Li M."/>
        </authorList>
    </citation>
    <scope>NUCLEOTIDE SEQUENCE [LARGE SCALE GENOMIC DNA]</scope>
    <source>
        <strain evidence="1 2">BGMRC6574</strain>
    </source>
</reference>
<dbReference type="AlphaFoldDB" id="A0A506U9R8"/>
<accession>A0A506U9R8</accession>
<dbReference type="EMBL" id="VHLH01000004">
    <property type="protein sequence ID" value="TPW31182.1"/>
    <property type="molecule type" value="Genomic_DNA"/>
</dbReference>
<protein>
    <submittedName>
        <fullName evidence="1">Glycosyltransferase family 2 protein</fullName>
    </submittedName>
</protein>
<name>A0A506U9R8_9HYPH</name>
<dbReference type="GO" id="GO:0016740">
    <property type="term" value="F:transferase activity"/>
    <property type="evidence" value="ECO:0007669"/>
    <property type="project" value="UniProtKB-KW"/>
</dbReference>
<proteinExistence type="predicted"/>
<sequence>MGKFDDTDPIVALTILVRNEADIIETNIDFHRRAGFDVIIVTDNASTDGTSEILRQREQLGQIVLLQERSDAYRQDAWATRMALLARETYGADWVLSGDADEFWVVPGGSIKDELTNRKKLVLACERRNMVTDYETLGREPWWEALIYRADPPVPMPKNHDRIRDPLPAPYFFLQLPGKSAFSLDGLERIERGAHNAVYDSGKPQKGECGIVIYHFPLRDIAEFERSTRQIGAAIRSDASLQPNTSWKYRRWLAQLEAAGSIDTAVAEALPSSVELSERLMNNEAIQDTWMRDRLRKIVA</sequence>
<evidence type="ECO:0000313" key="1">
    <source>
        <dbReference type="EMBL" id="TPW31182.1"/>
    </source>
</evidence>
<dbReference type="RefSeq" id="WP_141165543.1">
    <property type="nucleotide sequence ID" value="NZ_VHLH01000004.1"/>
</dbReference>
<keyword evidence="2" id="KW-1185">Reference proteome</keyword>
<dbReference type="OrthoDB" id="565316at2"/>
<dbReference type="SUPFAM" id="SSF53448">
    <property type="entry name" value="Nucleotide-diphospho-sugar transferases"/>
    <property type="match status" value="1"/>
</dbReference>
<evidence type="ECO:0000313" key="2">
    <source>
        <dbReference type="Proteomes" id="UP000320314"/>
    </source>
</evidence>
<dbReference type="InterPro" id="IPR029044">
    <property type="entry name" value="Nucleotide-diphossugar_trans"/>
</dbReference>
<organism evidence="1 2">
    <name type="scientific">Pararhizobium mangrovi</name>
    <dbReference type="NCBI Taxonomy" id="2590452"/>
    <lineage>
        <taxon>Bacteria</taxon>
        <taxon>Pseudomonadati</taxon>
        <taxon>Pseudomonadota</taxon>
        <taxon>Alphaproteobacteria</taxon>
        <taxon>Hyphomicrobiales</taxon>
        <taxon>Rhizobiaceae</taxon>
        <taxon>Rhizobium/Agrobacterium group</taxon>
        <taxon>Pararhizobium</taxon>
    </lineage>
</organism>
<dbReference type="Proteomes" id="UP000320314">
    <property type="component" value="Unassembled WGS sequence"/>
</dbReference>
<dbReference type="Pfam" id="PF13704">
    <property type="entry name" value="Glyco_tranf_2_4"/>
    <property type="match status" value="1"/>
</dbReference>
<dbReference type="Gene3D" id="3.90.550.10">
    <property type="entry name" value="Spore Coat Polysaccharide Biosynthesis Protein SpsA, Chain A"/>
    <property type="match status" value="1"/>
</dbReference>
<comment type="caution">
    <text evidence="1">The sequence shown here is derived from an EMBL/GenBank/DDBJ whole genome shotgun (WGS) entry which is preliminary data.</text>
</comment>